<evidence type="ECO:0000313" key="5">
    <source>
        <dbReference type="Proteomes" id="UP000501058"/>
    </source>
</evidence>
<reference evidence="4 5" key="1">
    <citation type="submission" date="2020-03" db="EMBL/GenBank/DDBJ databases">
        <title>Propioniciclava sp. nov., isolated from Hydrophilus acuminatus.</title>
        <authorList>
            <person name="Hyun D.-W."/>
            <person name="Bae J.-W."/>
        </authorList>
    </citation>
    <scope>NUCLEOTIDE SEQUENCE [LARGE SCALE GENOMIC DNA]</scope>
    <source>
        <strain evidence="4 5">HDW11</strain>
    </source>
</reference>
<sequence length="346" mass="36178">MTTTSASEPASTAATRRPGALLVMNEASYRAALSPESLARLGESVDLLVPGPLTDVAALPDDVLARTEVLITGWGAAPITPNADRLPALRALVHTAGTVKHLVTPDMMRAGLAVSTATAVNARPVAEFATAAIIFALKRVPAARANFLQTRDKRGAGYQAGIGAHGGTVGLIGASRVARAMKPWLDLLEIRVVVSDPYLDPADAAALGWELVDLDTLLRRSDVVSLHAPSTPETAGMLGAAQFASMKDGATFINTARGALIDHDALAAEAAAGRLDAMLDVTDPEPLPADHPLWELPNVWITPHIAGSIGDEVLRLGASAVDEVERFVAGEPFERPVEVETWALIG</sequence>
<keyword evidence="2" id="KW-0520">NAD</keyword>
<evidence type="ECO:0000259" key="3">
    <source>
        <dbReference type="Pfam" id="PF02826"/>
    </source>
</evidence>
<evidence type="ECO:0000256" key="1">
    <source>
        <dbReference type="ARBA" id="ARBA00023002"/>
    </source>
</evidence>
<dbReference type="SUPFAM" id="SSF51735">
    <property type="entry name" value="NAD(P)-binding Rossmann-fold domains"/>
    <property type="match status" value="1"/>
</dbReference>
<accession>A0A6G7Y5F0</accession>
<dbReference type="RefSeq" id="WP_166232814.1">
    <property type="nucleotide sequence ID" value="NZ_CP049865.1"/>
</dbReference>
<dbReference type="GO" id="GO:0016618">
    <property type="term" value="F:hydroxypyruvate reductase [NAD(P)H] activity"/>
    <property type="evidence" value="ECO:0007669"/>
    <property type="project" value="TreeGrafter"/>
</dbReference>
<feature type="domain" description="D-isomer specific 2-hydroxyacid dehydrogenase NAD-binding" evidence="3">
    <location>
        <begin position="133"/>
        <end position="306"/>
    </location>
</feature>
<proteinExistence type="predicted"/>
<protein>
    <submittedName>
        <fullName evidence="4">Hydroxyacid dehydrogenase</fullName>
    </submittedName>
</protein>
<dbReference type="EMBL" id="CP049865">
    <property type="protein sequence ID" value="QIK71939.1"/>
    <property type="molecule type" value="Genomic_DNA"/>
</dbReference>
<evidence type="ECO:0000256" key="2">
    <source>
        <dbReference type="ARBA" id="ARBA00023027"/>
    </source>
</evidence>
<dbReference type="InterPro" id="IPR036291">
    <property type="entry name" value="NAD(P)-bd_dom_sf"/>
</dbReference>
<keyword evidence="5" id="KW-1185">Reference proteome</keyword>
<dbReference type="InterPro" id="IPR029753">
    <property type="entry name" value="D-isomer_DH_CS"/>
</dbReference>
<organism evidence="4 5">
    <name type="scientific">Propioniciclava coleopterorum</name>
    <dbReference type="NCBI Taxonomy" id="2714937"/>
    <lineage>
        <taxon>Bacteria</taxon>
        <taxon>Bacillati</taxon>
        <taxon>Actinomycetota</taxon>
        <taxon>Actinomycetes</taxon>
        <taxon>Propionibacteriales</taxon>
        <taxon>Propionibacteriaceae</taxon>
        <taxon>Propioniciclava</taxon>
    </lineage>
</organism>
<dbReference type="AlphaFoldDB" id="A0A6G7Y5F0"/>
<dbReference type="InterPro" id="IPR050223">
    <property type="entry name" value="D-isomer_2-hydroxyacid_DH"/>
</dbReference>
<dbReference type="InterPro" id="IPR006140">
    <property type="entry name" value="D-isomer_DH_NAD-bd"/>
</dbReference>
<dbReference type="GO" id="GO:0051287">
    <property type="term" value="F:NAD binding"/>
    <property type="evidence" value="ECO:0007669"/>
    <property type="project" value="InterPro"/>
</dbReference>
<keyword evidence="1" id="KW-0560">Oxidoreductase</keyword>
<gene>
    <name evidence="4" type="ORF">G7070_06235</name>
</gene>
<dbReference type="CDD" id="cd12167">
    <property type="entry name" value="2-Hacid_dh_8"/>
    <property type="match status" value="1"/>
</dbReference>
<dbReference type="GO" id="GO:0030267">
    <property type="term" value="F:glyoxylate reductase (NADPH) activity"/>
    <property type="evidence" value="ECO:0007669"/>
    <property type="project" value="TreeGrafter"/>
</dbReference>
<evidence type="ECO:0000313" key="4">
    <source>
        <dbReference type="EMBL" id="QIK71939.1"/>
    </source>
</evidence>
<dbReference type="Gene3D" id="3.40.50.720">
    <property type="entry name" value="NAD(P)-binding Rossmann-like Domain"/>
    <property type="match status" value="2"/>
</dbReference>
<name>A0A6G7Y5F0_9ACTN</name>
<dbReference type="Proteomes" id="UP000501058">
    <property type="component" value="Chromosome"/>
</dbReference>
<dbReference type="PROSITE" id="PS00670">
    <property type="entry name" value="D_2_HYDROXYACID_DH_2"/>
    <property type="match status" value="1"/>
</dbReference>
<dbReference type="Pfam" id="PF02826">
    <property type="entry name" value="2-Hacid_dh_C"/>
    <property type="match status" value="1"/>
</dbReference>
<dbReference type="GO" id="GO:0005829">
    <property type="term" value="C:cytosol"/>
    <property type="evidence" value="ECO:0007669"/>
    <property type="project" value="TreeGrafter"/>
</dbReference>
<dbReference type="PANTHER" id="PTHR10996">
    <property type="entry name" value="2-HYDROXYACID DEHYDROGENASE-RELATED"/>
    <property type="match status" value="1"/>
</dbReference>
<dbReference type="PANTHER" id="PTHR10996:SF178">
    <property type="entry name" value="2-HYDROXYACID DEHYDROGENASE YGL185C-RELATED"/>
    <property type="match status" value="1"/>
</dbReference>
<dbReference type="KEGG" id="prv:G7070_06235"/>